<dbReference type="EnsemblPlants" id="OBART07G03190.1">
    <property type="protein sequence ID" value="OBART07G03190.1"/>
    <property type="gene ID" value="OBART07G03190"/>
</dbReference>
<proteinExistence type="predicted"/>
<keyword evidence="2" id="KW-1185">Reference proteome</keyword>
<name>A0A0D3GMB2_9ORYZ</name>
<dbReference type="Gramene" id="OBART07G03190.1">
    <property type="protein sequence ID" value="OBART07G03190.1"/>
    <property type="gene ID" value="OBART07G03190"/>
</dbReference>
<accession>A0A0D3GMB2</accession>
<evidence type="ECO:0000313" key="2">
    <source>
        <dbReference type="Proteomes" id="UP000026960"/>
    </source>
</evidence>
<dbReference type="PaxDb" id="65489-OBART07G03190.1"/>
<evidence type="ECO:0000313" key="1">
    <source>
        <dbReference type="EnsemblPlants" id="OBART07G03190.1"/>
    </source>
</evidence>
<reference evidence="1" key="2">
    <citation type="submission" date="2015-03" db="UniProtKB">
        <authorList>
            <consortium name="EnsemblPlants"/>
        </authorList>
    </citation>
    <scope>IDENTIFICATION</scope>
</reference>
<dbReference type="Proteomes" id="UP000026960">
    <property type="component" value="Chromosome 7"/>
</dbReference>
<organism evidence="1">
    <name type="scientific">Oryza barthii</name>
    <dbReference type="NCBI Taxonomy" id="65489"/>
    <lineage>
        <taxon>Eukaryota</taxon>
        <taxon>Viridiplantae</taxon>
        <taxon>Streptophyta</taxon>
        <taxon>Embryophyta</taxon>
        <taxon>Tracheophyta</taxon>
        <taxon>Spermatophyta</taxon>
        <taxon>Magnoliopsida</taxon>
        <taxon>Liliopsida</taxon>
        <taxon>Poales</taxon>
        <taxon>Poaceae</taxon>
        <taxon>BOP clade</taxon>
        <taxon>Oryzoideae</taxon>
        <taxon>Oryzeae</taxon>
        <taxon>Oryzinae</taxon>
        <taxon>Oryza</taxon>
    </lineage>
</organism>
<dbReference type="AlphaFoldDB" id="A0A0D3GMB2"/>
<protein>
    <submittedName>
        <fullName evidence="1">Uncharacterized protein</fullName>
    </submittedName>
</protein>
<dbReference type="HOGENOM" id="CLU_128977_0_0_1"/>
<reference evidence="1" key="1">
    <citation type="journal article" date="2009" name="Rice">
        <title>De Novo Next Generation Sequencing of Plant Genomes.</title>
        <authorList>
            <person name="Rounsley S."/>
            <person name="Marri P.R."/>
            <person name="Yu Y."/>
            <person name="He R."/>
            <person name="Sisneros N."/>
            <person name="Goicoechea J.L."/>
            <person name="Lee S.J."/>
            <person name="Angelova A."/>
            <person name="Kudrna D."/>
            <person name="Luo M."/>
            <person name="Affourtit J."/>
            <person name="Desany B."/>
            <person name="Knight J."/>
            <person name="Niazi F."/>
            <person name="Egholm M."/>
            <person name="Wing R.A."/>
        </authorList>
    </citation>
    <scope>NUCLEOTIDE SEQUENCE [LARGE SCALE GENOMIC DNA]</scope>
    <source>
        <strain evidence="1">cv. IRGC 105608</strain>
    </source>
</reference>
<sequence length="179" mass="19673">MGMSSPVNTGRTGGARRWMEQARPRQYCNHEEELDGGGNELELASTMGRSSCSLLGGAIGGWVGGGLGLLAGGGIERCGRTLGESSDVGRWGWVVATLRRALGESGDVGCWGGWQRRRVRRWGLGRGGKEQRRHELSGDVGCWGGWQRRRVRRWGLGRGGKEQRRHELVKSKVFFIIIL</sequence>